<dbReference type="InterPro" id="IPR050345">
    <property type="entry name" value="Aliph_Amidase/BUP"/>
</dbReference>
<keyword evidence="4" id="KW-1185">Reference proteome</keyword>
<gene>
    <name evidence="3" type="ORF">SAMN02745216_03477</name>
</gene>
<dbReference type="RefSeq" id="WP_073477519.1">
    <property type="nucleotide sequence ID" value="NZ_FQZU01000024.1"/>
</dbReference>
<feature type="domain" description="CN hydrolase" evidence="2">
    <location>
        <begin position="5"/>
        <end position="243"/>
    </location>
</feature>
<evidence type="ECO:0000313" key="4">
    <source>
        <dbReference type="Proteomes" id="UP000183994"/>
    </source>
</evidence>
<name>A0A1M6SJ33_9BACT</name>
<reference evidence="4" key="1">
    <citation type="submission" date="2016-11" db="EMBL/GenBank/DDBJ databases">
        <authorList>
            <person name="Varghese N."/>
            <person name="Submissions S."/>
        </authorList>
    </citation>
    <scope>NUCLEOTIDE SEQUENCE [LARGE SCALE GENOMIC DNA]</scope>
    <source>
        <strain evidence="4">DSM 16219</strain>
    </source>
</reference>
<dbReference type="Gene3D" id="3.60.110.10">
    <property type="entry name" value="Carbon-nitrogen hydrolase"/>
    <property type="match status" value="1"/>
</dbReference>
<accession>A0A1M6SJ33</accession>
<dbReference type="PANTHER" id="PTHR43674:SF16">
    <property type="entry name" value="CARBON-NITROGEN FAMILY, PUTATIVE (AFU_ORTHOLOGUE AFUA_5G02350)-RELATED"/>
    <property type="match status" value="1"/>
</dbReference>
<organism evidence="3 4">
    <name type="scientific">Desulfatibacillum alkenivorans DSM 16219</name>
    <dbReference type="NCBI Taxonomy" id="1121393"/>
    <lineage>
        <taxon>Bacteria</taxon>
        <taxon>Pseudomonadati</taxon>
        <taxon>Thermodesulfobacteriota</taxon>
        <taxon>Desulfobacteria</taxon>
        <taxon>Desulfobacterales</taxon>
        <taxon>Desulfatibacillaceae</taxon>
        <taxon>Desulfatibacillum</taxon>
    </lineage>
</organism>
<dbReference type="PANTHER" id="PTHR43674">
    <property type="entry name" value="NITRILASE C965.09-RELATED"/>
    <property type="match status" value="1"/>
</dbReference>
<dbReference type="EMBL" id="FQZU01000024">
    <property type="protein sequence ID" value="SHK44715.1"/>
    <property type="molecule type" value="Genomic_DNA"/>
</dbReference>
<dbReference type="InterPro" id="IPR003010">
    <property type="entry name" value="C-N_Hydrolase"/>
</dbReference>
<dbReference type="STRING" id="1121393.SAMN02745216_03477"/>
<dbReference type="InterPro" id="IPR036526">
    <property type="entry name" value="C-N_Hydrolase_sf"/>
</dbReference>
<proteinExistence type="predicted"/>
<protein>
    <submittedName>
        <fullName evidence="3">Predicted amidohydrolase</fullName>
    </submittedName>
</protein>
<dbReference type="CDD" id="cd07197">
    <property type="entry name" value="nitrilase"/>
    <property type="match status" value="1"/>
</dbReference>
<sequence length="506" mass="55104">MTHALRIGLIHLNVQYKEPEQNRAALVELNRKAADHGAKIIVNTEMGVSGYSFTGRQDVFPFAEPLSGPSVSALALIARENQAYIVVGMPEKDESTGIMYNSAVVIGPDGEVICTYRKVNGEARWACPGSENQNPVFKTPWGRVGVLICSDAYYGLMPRTLALQGADLVAVPSNWPPSGMDPVDLWRLRALENGFAMAVCNRTGKDRLMDCADAQSCVIDHKGKALLVESSQDSAVFVADLPLLENGKLASSRRRKIMEQRKPGYYGEIYLDLRMIPDQTDWLNLPKPGKIRVSALTGGDIPGLLQTVLMGGGDAPRLAVLPKNFTQDNPVESLKNLANEHNMAAAALLQENGAPAMAILAEPGKIAQTAPFSSLAQNPDEPLHTVDFGPLRMAFLEKEALKHPEVSVSLAKQGCDLVVVSEECFAPDDYMLMGGRTLDRLALAYSSHDQSGVILPPEGHGPWTVNSQDETGAASIVLDTASLRTKRFQERINYSILLKKHNHQEE</sequence>
<dbReference type="PROSITE" id="PS50263">
    <property type="entry name" value="CN_HYDROLASE"/>
    <property type="match status" value="1"/>
</dbReference>
<dbReference type="AlphaFoldDB" id="A0A1M6SJ33"/>
<keyword evidence="1 3" id="KW-0378">Hydrolase</keyword>
<evidence type="ECO:0000313" key="3">
    <source>
        <dbReference type="EMBL" id="SHK44715.1"/>
    </source>
</evidence>
<dbReference type="Proteomes" id="UP000183994">
    <property type="component" value="Unassembled WGS sequence"/>
</dbReference>
<dbReference type="SUPFAM" id="SSF56317">
    <property type="entry name" value="Carbon-nitrogen hydrolase"/>
    <property type="match status" value="1"/>
</dbReference>
<evidence type="ECO:0000256" key="1">
    <source>
        <dbReference type="ARBA" id="ARBA00022801"/>
    </source>
</evidence>
<dbReference type="Pfam" id="PF00795">
    <property type="entry name" value="CN_hydrolase"/>
    <property type="match status" value="1"/>
</dbReference>
<dbReference type="GO" id="GO:0016811">
    <property type="term" value="F:hydrolase activity, acting on carbon-nitrogen (but not peptide) bonds, in linear amides"/>
    <property type="evidence" value="ECO:0007669"/>
    <property type="project" value="TreeGrafter"/>
</dbReference>
<evidence type="ECO:0000259" key="2">
    <source>
        <dbReference type="PROSITE" id="PS50263"/>
    </source>
</evidence>